<proteinExistence type="predicted"/>
<dbReference type="Pfam" id="PF15799">
    <property type="entry name" value="CCD48"/>
    <property type="match status" value="1"/>
</dbReference>
<dbReference type="Proteomes" id="UP001295444">
    <property type="component" value="Chromosome 08"/>
</dbReference>
<keyword evidence="1" id="KW-0175">Coiled coil</keyword>
<evidence type="ECO:0000313" key="2">
    <source>
        <dbReference type="EMBL" id="CAH2313270.1"/>
    </source>
</evidence>
<feature type="coiled-coil region" evidence="1">
    <location>
        <begin position="72"/>
        <end position="124"/>
    </location>
</feature>
<dbReference type="AlphaFoldDB" id="A0AAD1SZL8"/>
<dbReference type="InterPro" id="IPR031601">
    <property type="entry name" value="CCD48"/>
</dbReference>
<sequence>MFRSVEGQAASDEEEESWADLKETHKVSRSLSSFSCCRSGCDDKMIKKLLLYAGKSSNIDYRNTTVFLTEKVAQLTEQIRFKDREKENINMEMNKIKSPLLKELQMKGEELEILRMDLQMLETERVRLSLIEEKLLDVLQLLQQLQSLVGNL</sequence>
<reference evidence="2" key="1">
    <citation type="submission" date="2022-03" db="EMBL/GenBank/DDBJ databases">
        <authorList>
            <person name="Alioto T."/>
            <person name="Alioto T."/>
            <person name="Gomez Garrido J."/>
        </authorList>
    </citation>
    <scope>NUCLEOTIDE SEQUENCE</scope>
</reference>
<evidence type="ECO:0000313" key="3">
    <source>
        <dbReference type="Proteomes" id="UP001295444"/>
    </source>
</evidence>
<organism evidence="2 3">
    <name type="scientific">Pelobates cultripes</name>
    <name type="common">Western spadefoot toad</name>
    <dbReference type="NCBI Taxonomy" id="61616"/>
    <lineage>
        <taxon>Eukaryota</taxon>
        <taxon>Metazoa</taxon>
        <taxon>Chordata</taxon>
        <taxon>Craniata</taxon>
        <taxon>Vertebrata</taxon>
        <taxon>Euteleostomi</taxon>
        <taxon>Amphibia</taxon>
        <taxon>Batrachia</taxon>
        <taxon>Anura</taxon>
        <taxon>Pelobatoidea</taxon>
        <taxon>Pelobatidae</taxon>
        <taxon>Pelobates</taxon>
    </lineage>
</organism>
<name>A0AAD1SZL8_PELCU</name>
<evidence type="ECO:0000256" key="1">
    <source>
        <dbReference type="SAM" id="Coils"/>
    </source>
</evidence>
<protein>
    <submittedName>
        <fullName evidence="2">Uncharacterized protein</fullName>
    </submittedName>
</protein>
<keyword evidence="3" id="KW-1185">Reference proteome</keyword>
<dbReference type="EMBL" id="OW240919">
    <property type="protein sequence ID" value="CAH2313270.1"/>
    <property type="molecule type" value="Genomic_DNA"/>
</dbReference>
<gene>
    <name evidence="2" type="ORF">PECUL_23A004603</name>
</gene>
<accession>A0AAD1SZL8</accession>